<proteinExistence type="predicted"/>
<organism evidence="1 2">
    <name type="scientific">Mycolicibacterium parafortuitum</name>
    <name type="common">Mycobacterium parafortuitum</name>
    <dbReference type="NCBI Taxonomy" id="39692"/>
    <lineage>
        <taxon>Bacteria</taxon>
        <taxon>Bacillati</taxon>
        <taxon>Actinomycetota</taxon>
        <taxon>Actinomycetes</taxon>
        <taxon>Mycobacteriales</taxon>
        <taxon>Mycobacteriaceae</taxon>
        <taxon>Mycolicibacterium</taxon>
    </lineage>
</organism>
<protein>
    <submittedName>
        <fullName evidence="1">LuxR C-terminal-related transcriptional regulator</fullName>
    </submittedName>
</protein>
<evidence type="ECO:0000313" key="1">
    <source>
        <dbReference type="EMBL" id="MDZ5088240.1"/>
    </source>
</evidence>
<dbReference type="EMBL" id="JAOXLN010000030">
    <property type="protein sequence ID" value="MDZ5088240.1"/>
    <property type="molecule type" value="Genomic_DNA"/>
</dbReference>
<sequence length="913" mass="97224">MIGRNHEFETITAAAAKVTARGCALVAEGEPGIGKTTLLTACAQWADENGFTVLSCAGVQSQATVGYTGVHELVHPILGHVDALPVYQRRALHAAFGLAEEQPPNPLHIGVAMLGLIEEAAAHRPLMLIVDDAQWLDDSSLHIVTFVGRRLASSPVMMLCATRPHLDGKPTRLVSLPRLPLAALDDAESRVLMSSVISAADGHGLSESAQRRVLAEAAGNPLAIAELTKALMAAADQSTVSARTPLPTTRRIEQAFLDQLNALPQPSRRMLALIAAGGDTALADVVTAASQVGLSEADLDPLERTGLITIAGGALLVRHPLIRSVAYRAATMTQRSAFHAALAAVTGDPVRAAWHRSAAAYGADELIAADLEAVAQNAHRRGANAEAAAAWRRAAALSPSTDRRIRRLANAIEPAYQAGLTAEAIEILDEAEPLATDLGDLFDLAFARFSLAVTTGVTAPLISDLVKLADRLGAADVPSLATAQIRLLAAAAAQCRMHGLNDNDRCLVADRLHALERLDDPLVLIALATIEDTKYAREFRCRAPSLHKQVSDDLTALMSMGLAGESASDLSTARGCWERAITVARRTGAPAIECEALRGAARSQIIAGQLAEAAVNAQSALRIATDADLGISVGAAAALLARIHAWRGESRSAQQALTTARQNLPSDTPLLWLDDLAWAAGILALTTHDHERAFTEISQMARDRGSRRWAIADLTEAAVASGHTQVISQLIDEIDAEANALESPHVVMLVHRSRALIAGADRDAEHHFRAALQTDEAAEHAPLEYARTQAAYGEWLRRQRRIVDARAQLSSALRVFEVRGAQPWSQRTRGELRAAGVQVPGSVTAPGPLAMTLSPQELQIAQLAASGLTNRQIADRIYVSHRTVATHLYKIFPKLGITSRNQLRDSIDLQSSC</sequence>
<accession>A0ACC6MMT4</accession>
<dbReference type="Proteomes" id="UP001289645">
    <property type="component" value="Unassembled WGS sequence"/>
</dbReference>
<keyword evidence="2" id="KW-1185">Reference proteome</keyword>
<gene>
    <name evidence="1" type="ORF">OHX15_22845</name>
</gene>
<reference evidence="1 2" key="1">
    <citation type="journal article" date="2021" name="Chemosphere">
        <title>Bioballs carrying a syntrophic Rhodococcus and Mycolicibacterium consortium for simultaneous sorption and biodegradation of fuel oil in contaminated freshwater.</title>
        <authorList>
            <person name="Naloka K."/>
            <person name="Polrit D."/>
            <person name="Muangchinda C."/>
            <person name="Thoetkiattikul H."/>
            <person name="Pinyakong O."/>
        </authorList>
    </citation>
    <scope>NUCLEOTIDE SEQUENCE [LARGE SCALE GENOMIC DNA]</scope>
    <source>
        <strain evidence="1 2">J101</strain>
    </source>
</reference>
<evidence type="ECO:0000313" key="2">
    <source>
        <dbReference type="Proteomes" id="UP001289645"/>
    </source>
</evidence>
<comment type="caution">
    <text evidence="1">The sequence shown here is derived from an EMBL/GenBank/DDBJ whole genome shotgun (WGS) entry which is preliminary data.</text>
</comment>
<name>A0ACC6MMT4_MYCPF</name>